<dbReference type="RefSeq" id="WP_006038007.1">
    <property type="nucleotide sequence ID" value="NZ_AEDD01000004.1"/>
</dbReference>
<evidence type="ECO:0000259" key="1">
    <source>
        <dbReference type="PROSITE" id="PS51186"/>
    </source>
</evidence>
<dbReference type="OrthoDB" id="9768284at2"/>
<dbReference type="Proteomes" id="UP000005387">
    <property type="component" value="Unassembled WGS sequence"/>
</dbReference>
<accession>E0I7J8</accession>
<keyword evidence="3" id="KW-1185">Reference proteome</keyword>
<protein>
    <submittedName>
        <fullName evidence="2">GCN5-related N-acetyltransferase</fullName>
    </submittedName>
</protein>
<evidence type="ECO:0000313" key="2">
    <source>
        <dbReference type="EMBL" id="EFM11551.1"/>
    </source>
</evidence>
<dbReference type="EMBL" id="AEDD01000004">
    <property type="protein sequence ID" value="EFM11551.1"/>
    <property type="molecule type" value="Genomic_DNA"/>
</dbReference>
<keyword evidence="2" id="KW-0808">Transferase</keyword>
<dbReference type="SUPFAM" id="SSF55729">
    <property type="entry name" value="Acyl-CoA N-acyltransferases (Nat)"/>
    <property type="match status" value="1"/>
</dbReference>
<reference evidence="2 3" key="1">
    <citation type="submission" date="2010-07" db="EMBL/GenBank/DDBJ databases">
        <title>The draft genome of Paenibacillus curdlanolyticus YK9.</title>
        <authorList>
            <consortium name="US DOE Joint Genome Institute (JGI-PGF)"/>
            <person name="Lucas S."/>
            <person name="Copeland A."/>
            <person name="Lapidus A."/>
            <person name="Cheng J.-F."/>
            <person name="Bruce D."/>
            <person name="Goodwin L."/>
            <person name="Pitluck S."/>
            <person name="Land M.L."/>
            <person name="Hauser L."/>
            <person name="Chang Y.-J."/>
            <person name="Jeffries C."/>
            <person name="Anderson I.J."/>
            <person name="Johnson E."/>
            <person name="Loganathan U."/>
            <person name="Mulhopadhyay B."/>
            <person name="Kyrpides N."/>
            <person name="Woyke T.J."/>
        </authorList>
    </citation>
    <scope>NUCLEOTIDE SEQUENCE [LARGE SCALE GENOMIC DNA]</scope>
    <source>
        <strain evidence="2 3">YK9</strain>
    </source>
</reference>
<dbReference type="InterPro" id="IPR025559">
    <property type="entry name" value="Eis_dom"/>
</dbReference>
<dbReference type="Pfam" id="PF13527">
    <property type="entry name" value="Acetyltransf_9"/>
    <property type="match status" value="1"/>
</dbReference>
<dbReference type="Gene3D" id="3.40.630.30">
    <property type="match status" value="2"/>
</dbReference>
<dbReference type="STRING" id="717606.PaecuDRAFT_1999"/>
<evidence type="ECO:0000313" key="3">
    <source>
        <dbReference type="Proteomes" id="UP000005387"/>
    </source>
</evidence>
<dbReference type="GO" id="GO:0034069">
    <property type="term" value="F:aminoglycoside N-acetyltransferase activity"/>
    <property type="evidence" value="ECO:0007669"/>
    <property type="project" value="TreeGrafter"/>
</dbReference>
<dbReference type="GO" id="GO:0030649">
    <property type="term" value="P:aminoglycoside antibiotic catabolic process"/>
    <property type="evidence" value="ECO:0007669"/>
    <property type="project" value="TreeGrafter"/>
</dbReference>
<name>E0I7J8_9BACL</name>
<dbReference type="eggNOG" id="COG4552">
    <property type="taxonomic scope" value="Bacteria"/>
</dbReference>
<dbReference type="InterPro" id="IPR051554">
    <property type="entry name" value="Acetyltransferase_Eis"/>
</dbReference>
<gene>
    <name evidence="2" type="ORF">PaecuDRAFT_1999</name>
</gene>
<dbReference type="PANTHER" id="PTHR37817:SF1">
    <property type="entry name" value="N-ACETYLTRANSFERASE EIS"/>
    <property type="match status" value="1"/>
</dbReference>
<dbReference type="InterPro" id="IPR016181">
    <property type="entry name" value="Acyl_CoA_acyltransferase"/>
</dbReference>
<dbReference type="InterPro" id="IPR041380">
    <property type="entry name" value="Acetyltransf_17"/>
</dbReference>
<dbReference type="CDD" id="cd04301">
    <property type="entry name" value="NAT_SF"/>
    <property type="match status" value="1"/>
</dbReference>
<dbReference type="InterPro" id="IPR000182">
    <property type="entry name" value="GNAT_dom"/>
</dbReference>
<dbReference type="SUPFAM" id="SSF55718">
    <property type="entry name" value="SCP-like"/>
    <property type="match status" value="1"/>
</dbReference>
<dbReference type="PROSITE" id="PS51186">
    <property type="entry name" value="GNAT"/>
    <property type="match status" value="1"/>
</dbReference>
<dbReference type="Pfam" id="PF13530">
    <property type="entry name" value="SCP2_2"/>
    <property type="match status" value="1"/>
</dbReference>
<dbReference type="AlphaFoldDB" id="E0I7J8"/>
<organism evidence="2 3">
    <name type="scientific">Paenibacillus curdlanolyticus YK9</name>
    <dbReference type="NCBI Taxonomy" id="717606"/>
    <lineage>
        <taxon>Bacteria</taxon>
        <taxon>Bacillati</taxon>
        <taxon>Bacillota</taxon>
        <taxon>Bacilli</taxon>
        <taxon>Bacillales</taxon>
        <taxon>Paenibacillaceae</taxon>
        <taxon>Paenibacillus</taxon>
    </lineage>
</organism>
<dbReference type="InterPro" id="IPR036527">
    <property type="entry name" value="SCP2_sterol-bd_dom_sf"/>
</dbReference>
<dbReference type="PANTHER" id="PTHR37817">
    <property type="entry name" value="N-ACETYLTRANSFERASE EIS"/>
    <property type="match status" value="1"/>
</dbReference>
<proteinExistence type="predicted"/>
<sequence>MIIRTVTEEHYEDSLDLSSFAFQMSMTNEERATRRSQFHPEEKWGAFEEDKLLAQLTLLPLSVYINGKKFAMGGLAGVSTWPEYRRQGLVSQLLCHSLETMRQAGQTISMLHPFEFSFYRRFGWELYTEYRKYMIPSALMPRRQLTSGTIERLTVPDPDLLAAVYEPYAARYNGTLSRSREWWTNRIFVRKKGQVALYRAENGEAQGYVLYDVKDMKMTVNELVYWNEEARRTLWTFLSNHDSMAKETVVWAPSDDDLPYLLDNPRIQQELIPYFMARIVDAEAFISQYTFTSTGCAHEWTIQLTDPHALWNEGTFAIRVEADGRAEVQRLSTAHPQTDAENQLQCDIQTLTAMLLGYKRPTRLHQVGRLTGKASAIQHLERIIPIAQTFLYDFF</sequence>
<feature type="domain" description="N-acetyltransferase" evidence="1">
    <location>
        <begin position="1"/>
        <end position="146"/>
    </location>
</feature>
<dbReference type="Gene3D" id="3.30.1050.10">
    <property type="entry name" value="SCP2 sterol-binding domain"/>
    <property type="match status" value="1"/>
</dbReference>
<dbReference type="Pfam" id="PF17668">
    <property type="entry name" value="Acetyltransf_17"/>
    <property type="match status" value="1"/>
</dbReference>